<comment type="caution">
    <text evidence="1">The sequence shown here is derived from an EMBL/GenBank/DDBJ whole genome shotgun (WGS) entry which is preliminary data.</text>
</comment>
<accession>A0A0G9KRD5</accession>
<dbReference type="InterPro" id="IPR043733">
    <property type="entry name" value="DUF5677"/>
</dbReference>
<reference evidence="1 2" key="1">
    <citation type="submission" date="2014-01" db="EMBL/GenBank/DDBJ databases">
        <title>Development of a Comparative Genomic Fingerprinting Assay for High Resolution Genotyping of Arcobacter butzleri.</title>
        <authorList>
            <person name="Webb A.L."/>
            <person name="Inglis G.D."/>
            <person name="Kruczkiewicz P."/>
            <person name="Selinger L.B."/>
            <person name="Taboada E.N."/>
        </authorList>
    </citation>
    <scope>NUCLEOTIDE SEQUENCE [LARGE SCALE GENOMIC DNA]</scope>
    <source>
        <strain evidence="1 2">L355</strain>
    </source>
</reference>
<protein>
    <submittedName>
        <fullName evidence="1">Uncharacterized protein</fullName>
    </submittedName>
</protein>
<organism evidence="1 2">
    <name type="scientific">Aliarcobacter butzleri L355</name>
    <dbReference type="NCBI Taxonomy" id="1447263"/>
    <lineage>
        <taxon>Bacteria</taxon>
        <taxon>Pseudomonadati</taxon>
        <taxon>Campylobacterota</taxon>
        <taxon>Epsilonproteobacteria</taxon>
        <taxon>Campylobacterales</taxon>
        <taxon>Arcobacteraceae</taxon>
        <taxon>Aliarcobacter</taxon>
    </lineage>
</organism>
<dbReference type="RefSeq" id="WP_046998478.1">
    <property type="nucleotide sequence ID" value="NZ_JAIW01000051.1"/>
</dbReference>
<sequence length="336" mass="38711">MINSQLLKQILKSAKIEVEIEDIDLSDIGNELGLSEKEFLAEDYSLLIKIREYQIGFTNRLMHSYSKPIQDLEIFIEICKSIGINIHNRIGNNKTSKFITLKRLHQKSCLLSSEIIYLIKGGYASAALARWRTLLETSIVSLFLALNNDELSEKYLDYEIIERKKELNSYLENIDFLGFEKIDLNIQQEIENEYSLILNKYGKNFKNDYGWASKILKKEKPNLHDFINYLNLEYIKPFYKFSNNYVHSGTKSLMFNIGTINGLFPDDTLTASSNIGFTDPAQLCLLSMFNSTLAFLSLNSDEKDLLNLISLYLKINSIAKSFNEIENKIIEDALNN</sequence>
<dbReference type="Proteomes" id="UP000035154">
    <property type="component" value="Unassembled WGS sequence"/>
</dbReference>
<evidence type="ECO:0000313" key="2">
    <source>
        <dbReference type="Proteomes" id="UP000035154"/>
    </source>
</evidence>
<name>A0A0G9KRD5_9BACT</name>
<proteinExistence type="predicted"/>
<dbReference type="Pfam" id="PF18928">
    <property type="entry name" value="DUF5677"/>
    <property type="match status" value="1"/>
</dbReference>
<dbReference type="AlphaFoldDB" id="A0A0G9KRD5"/>
<dbReference type="EMBL" id="JAIW01000051">
    <property type="protein sequence ID" value="KLE09112.1"/>
    <property type="molecule type" value="Genomic_DNA"/>
</dbReference>
<evidence type="ECO:0000313" key="1">
    <source>
        <dbReference type="EMBL" id="KLE09112.1"/>
    </source>
</evidence>
<gene>
    <name evidence="1" type="ORF">AF80_07720</name>
</gene>
<dbReference type="PATRIC" id="fig|1447263.3.peg.1510"/>